<dbReference type="Gene3D" id="3.40.50.150">
    <property type="entry name" value="Vaccinia Virus protein VP39"/>
    <property type="match status" value="1"/>
</dbReference>
<comment type="subcellular location">
    <subcellularLocation>
        <location evidence="10">Mitochondrion matrix</location>
    </subcellularLocation>
    <subcellularLocation>
        <location evidence="10">Nucleus</location>
    </subcellularLocation>
    <subcellularLocation>
        <location evidence="10">Cytoplasm</location>
    </subcellularLocation>
    <text evidence="10">Predominantly in the mitochondria and in the nucleus.</text>
</comment>
<reference evidence="12 13" key="1">
    <citation type="submission" date="2023-09" db="EMBL/GenBank/DDBJ databases">
        <title>Nesidiocoris tenuis whole genome shotgun sequence.</title>
        <authorList>
            <person name="Shibata T."/>
            <person name="Shimoda M."/>
            <person name="Kobayashi T."/>
            <person name="Uehara T."/>
        </authorList>
    </citation>
    <scope>NUCLEOTIDE SEQUENCE [LARGE SCALE GENOMIC DNA]</scope>
    <source>
        <strain evidence="12 13">Japan</strain>
    </source>
</reference>
<protein>
    <recommendedName>
        <fullName evidence="10">tRNA (guanine(37)-N1)-methyltransferase</fullName>
        <ecNumber evidence="10">2.1.1.228</ecNumber>
    </recommendedName>
    <alternativeName>
        <fullName evidence="10">M1G-methyltransferase</fullName>
    </alternativeName>
    <alternativeName>
        <fullName evidence="10">tRNA [GM37] methyltransferase</fullName>
    </alternativeName>
    <alternativeName>
        <fullName evidence="10">tRNA methyltransferase 5 homolog</fullName>
    </alternativeName>
</protein>
<comment type="similarity">
    <text evidence="10">Belongs to the TRM5 / TYW2 family.</text>
</comment>
<keyword evidence="2 10" id="KW-0963">Cytoplasm</keyword>
<keyword evidence="13" id="KW-1185">Reference proteome</keyword>
<dbReference type="EMBL" id="AP028923">
    <property type="protein sequence ID" value="BET02943.1"/>
    <property type="molecule type" value="Genomic_DNA"/>
</dbReference>
<organism evidence="12 13">
    <name type="scientific">Nesidiocoris tenuis</name>
    <dbReference type="NCBI Taxonomy" id="355587"/>
    <lineage>
        <taxon>Eukaryota</taxon>
        <taxon>Metazoa</taxon>
        <taxon>Ecdysozoa</taxon>
        <taxon>Arthropoda</taxon>
        <taxon>Hexapoda</taxon>
        <taxon>Insecta</taxon>
        <taxon>Pterygota</taxon>
        <taxon>Neoptera</taxon>
        <taxon>Paraneoptera</taxon>
        <taxon>Hemiptera</taxon>
        <taxon>Heteroptera</taxon>
        <taxon>Panheteroptera</taxon>
        <taxon>Cimicomorpha</taxon>
        <taxon>Miridae</taxon>
        <taxon>Dicyphina</taxon>
        <taxon>Nesidiocoris</taxon>
    </lineage>
</organism>
<dbReference type="PANTHER" id="PTHR23245:SF36">
    <property type="entry name" value="TRNA (GUANINE(37)-N1)-METHYLTRANSFERASE"/>
    <property type="match status" value="1"/>
</dbReference>
<evidence type="ECO:0000259" key="11">
    <source>
        <dbReference type="PROSITE" id="PS51684"/>
    </source>
</evidence>
<comment type="catalytic activity">
    <reaction evidence="10">
        <text>guanosine(37) in tRNA + S-adenosyl-L-methionine = N(1)-methylguanosine(37) in tRNA + S-adenosyl-L-homocysteine + H(+)</text>
        <dbReference type="Rhea" id="RHEA:36899"/>
        <dbReference type="Rhea" id="RHEA-COMP:10145"/>
        <dbReference type="Rhea" id="RHEA-COMP:10147"/>
        <dbReference type="ChEBI" id="CHEBI:15378"/>
        <dbReference type="ChEBI" id="CHEBI:57856"/>
        <dbReference type="ChEBI" id="CHEBI:59789"/>
        <dbReference type="ChEBI" id="CHEBI:73542"/>
        <dbReference type="ChEBI" id="CHEBI:74269"/>
        <dbReference type="EC" id="2.1.1.228"/>
    </reaction>
</comment>
<comment type="function">
    <text evidence="9">Involved in mitochondrial tRNA methylation. Specifically methylates the N1 position of guanosine-37 in various tRNAs. Methylation is not dependent on the nature of the nucleoside 5' of the target nucleoside. This is the first step in the biosynthesis of wybutosine (yW), a modified base adjacent to the anticodon of tRNAs and required for accurate decoding.</text>
</comment>
<keyword evidence="3 10" id="KW-0489">Methyltransferase</keyword>
<dbReference type="SUPFAM" id="SSF53335">
    <property type="entry name" value="S-adenosyl-L-methionine-dependent methyltransferases"/>
    <property type="match status" value="1"/>
</dbReference>
<dbReference type="Proteomes" id="UP001307889">
    <property type="component" value="Chromosome 15"/>
</dbReference>
<evidence type="ECO:0000256" key="7">
    <source>
        <dbReference type="ARBA" id="ARBA00023128"/>
    </source>
</evidence>
<dbReference type="InterPro" id="IPR029063">
    <property type="entry name" value="SAM-dependent_MTases_sf"/>
</dbReference>
<dbReference type="Pfam" id="PF02475">
    <property type="entry name" value="TRM5-TYW2_MTfase"/>
    <property type="match status" value="1"/>
</dbReference>
<comment type="similarity">
    <text evidence="1">Belongs to the class I-like SAM-binding methyltransferase superfamily. TRM5/TYW2 family.</text>
</comment>
<dbReference type="InterPro" id="IPR030382">
    <property type="entry name" value="MeTrfase_TRM5/TYW2"/>
</dbReference>
<dbReference type="Pfam" id="PF25133">
    <property type="entry name" value="TYW2_N_2"/>
    <property type="match status" value="1"/>
</dbReference>
<evidence type="ECO:0000256" key="9">
    <source>
        <dbReference type="ARBA" id="ARBA00045951"/>
    </source>
</evidence>
<keyword evidence="4 10" id="KW-0808">Transferase</keyword>
<feature type="domain" description="SAM-dependent methyltransferase TRM5/TYW2-type" evidence="11">
    <location>
        <begin position="133"/>
        <end position="407"/>
    </location>
</feature>
<dbReference type="InterPro" id="IPR056744">
    <property type="entry name" value="TRM5/TYW2-like_N"/>
</dbReference>
<evidence type="ECO:0000256" key="10">
    <source>
        <dbReference type="HAMAP-Rule" id="MF_03152"/>
    </source>
</evidence>
<keyword evidence="6 10" id="KW-0819">tRNA processing</keyword>
<evidence type="ECO:0000256" key="5">
    <source>
        <dbReference type="ARBA" id="ARBA00022691"/>
    </source>
</evidence>
<evidence type="ECO:0000313" key="13">
    <source>
        <dbReference type="Proteomes" id="UP001307889"/>
    </source>
</evidence>
<name>A0ABN7BF08_9HEMI</name>
<dbReference type="InterPro" id="IPR025792">
    <property type="entry name" value="tRNA_Gua_MeTrfase_euk"/>
</dbReference>
<feature type="binding site" evidence="10">
    <location>
        <position position="317"/>
    </location>
    <ligand>
        <name>S-adenosyl-L-methionine</name>
        <dbReference type="ChEBI" id="CHEBI:59789"/>
    </ligand>
</feature>
<feature type="binding site" evidence="10">
    <location>
        <begin position="260"/>
        <end position="261"/>
    </location>
    <ligand>
        <name>S-adenosyl-L-methionine</name>
        <dbReference type="ChEBI" id="CHEBI:59789"/>
    </ligand>
</feature>
<dbReference type="PROSITE" id="PS51684">
    <property type="entry name" value="SAM_MT_TRM5_TYW2"/>
    <property type="match status" value="1"/>
</dbReference>
<keyword evidence="7 10" id="KW-0496">Mitochondrion</keyword>
<gene>
    <name evidence="12" type="ORF">NTJ_15761</name>
</gene>
<dbReference type="HAMAP" id="MF_03152">
    <property type="entry name" value="TRM5"/>
    <property type="match status" value="1"/>
</dbReference>
<dbReference type="InterPro" id="IPR056743">
    <property type="entry name" value="TRM5-TYW2-like_MTfase"/>
</dbReference>
<evidence type="ECO:0000313" key="12">
    <source>
        <dbReference type="EMBL" id="BET02943.1"/>
    </source>
</evidence>
<evidence type="ECO:0000256" key="3">
    <source>
        <dbReference type="ARBA" id="ARBA00022603"/>
    </source>
</evidence>
<keyword evidence="5 10" id="KW-0949">S-adenosyl-L-methionine</keyword>
<dbReference type="EC" id="2.1.1.228" evidence="10"/>
<feature type="binding site" evidence="10">
    <location>
        <begin position="289"/>
        <end position="290"/>
    </location>
    <ligand>
        <name>S-adenosyl-L-methionine</name>
        <dbReference type="ChEBI" id="CHEBI:59789"/>
    </ligand>
</feature>
<evidence type="ECO:0000256" key="2">
    <source>
        <dbReference type="ARBA" id="ARBA00022490"/>
    </source>
</evidence>
<dbReference type="PANTHER" id="PTHR23245">
    <property type="entry name" value="TRNA METHYLTRANSFERASE"/>
    <property type="match status" value="1"/>
</dbReference>
<evidence type="ECO:0000256" key="6">
    <source>
        <dbReference type="ARBA" id="ARBA00022694"/>
    </source>
</evidence>
<dbReference type="Gene3D" id="3.30.300.110">
    <property type="entry name" value="Met-10+ protein-like domains"/>
    <property type="match status" value="1"/>
</dbReference>
<sequence>MKPDVLSVPDRVRGMKVMDKSTFRKIVHVHCYSFETSKAQLVQKLLKPYLLKIPKFSPIVSGSGSSCRVAHLDPNKIPSGFSDFEPVVQQKLADAGTSAETIVRQLELTYDNYTHDEILRAIIPEELDGVTSFSIIGHIVHLNLRPELNEYKTVIGQVLLDKIPHARTVVTKTDNIDSKFRNFKMEIIAGEEDFIATTKENRAIFKLDFSKVYWNPRLCTEHERFVSRLNKGDVLFDVFCGIGPFVIPAAKKGVKCFANDLNPDSVHWLRENLKTNKINLDSVSVSTLDGVDFVTDVFKSSLLALPAGDYQIAIAMNLPSLAFQFLPAFKGLLSEEDVEALTCRPIPVVYCYMFLKGVPESERSAAARKIVENELGNLGNEEFLRVDFVRNVAPNKDMIVVSIRLTENILVNHKRARLSMPPLEVKNS</sequence>
<feature type="binding site" evidence="10">
    <location>
        <position position="222"/>
    </location>
    <ligand>
        <name>S-adenosyl-L-methionine</name>
        <dbReference type="ChEBI" id="CHEBI:59789"/>
    </ligand>
</feature>
<evidence type="ECO:0000256" key="1">
    <source>
        <dbReference type="ARBA" id="ARBA00009775"/>
    </source>
</evidence>
<evidence type="ECO:0000256" key="4">
    <source>
        <dbReference type="ARBA" id="ARBA00022679"/>
    </source>
</evidence>
<evidence type="ECO:0000256" key="8">
    <source>
        <dbReference type="ARBA" id="ARBA00023242"/>
    </source>
</evidence>
<comment type="function">
    <text evidence="10">Specifically methylates the N1 position of guanosine-37 in various cytoplasmic and mitochondrial tRNAs. Methylation is not dependent on the nature of the nucleoside 5' of the target nucleoside. This is the first step in the biosynthesis of wybutosine (yW), a modified base adjacent to the anticodon of tRNAs and required for accurate decoding.</text>
</comment>
<keyword evidence="8 10" id="KW-0539">Nucleus</keyword>
<proteinExistence type="inferred from homology"/>
<accession>A0ABN7BF08</accession>
<comment type="subunit">
    <text evidence="10">Monomer.</text>
</comment>